<dbReference type="AlphaFoldDB" id="A0A2S8S518"/>
<evidence type="ECO:0000313" key="3">
    <source>
        <dbReference type="EMBL" id="PQV55874.1"/>
    </source>
</evidence>
<evidence type="ECO:0000313" key="4">
    <source>
        <dbReference type="Proteomes" id="UP000238338"/>
    </source>
</evidence>
<protein>
    <submittedName>
        <fullName evidence="3">DNA binding protein with HTH domain</fullName>
    </submittedName>
</protein>
<organism evidence="3 4">
    <name type="scientific">Albidovulum denitrificans</name>
    <dbReference type="NCBI Taxonomy" id="404881"/>
    <lineage>
        <taxon>Bacteria</taxon>
        <taxon>Pseudomonadati</taxon>
        <taxon>Pseudomonadota</taxon>
        <taxon>Alphaproteobacteria</taxon>
        <taxon>Rhodobacterales</taxon>
        <taxon>Paracoccaceae</taxon>
        <taxon>Albidovulum</taxon>
    </lineage>
</organism>
<comment type="caution">
    <text evidence="3">The sequence shown here is derived from an EMBL/GenBank/DDBJ whole genome shotgun (WGS) entry which is preliminary data.</text>
</comment>
<proteinExistence type="predicted"/>
<evidence type="ECO:0000256" key="1">
    <source>
        <dbReference type="SAM" id="MobiDB-lite"/>
    </source>
</evidence>
<evidence type="ECO:0000259" key="2">
    <source>
        <dbReference type="Pfam" id="PF11972"/>
    </source>
</evidence>
<feature type="domain" description="HTH DNA binding" evidence="2">
    <location>
        <begin position="306"/>
        <end position="359"/>
    </location>
</feature>
<keyword evidence="4" id="KW-1185">Reference proteome</keyword>
<dbReference type="Proteomes" id="UP000238338">
    <property type="component" value="Unassembled WGS sequence"/>
</dbReference>
<dbReference type="EMBL" id="PVEP01000006">
    <property type="protein sequence ID" value="PQV55874.1"/>
    <property type="molecule type" value="Genomic_DNA"/>
</dbReference>
<feature type="region of interest" description="Disordered" evidence="1">
    <location>
        <begin position="1"/>
        <end position="26"/>
    </location>
</feature>
<reference evidence="3 4" key="1">
    <citation type="submission" date="2018-02" db="EMBL/GenBank/DDBJ databases">
        <title>Genomic Encyclopedia of Archaeal and Bacterial Type Strains, Phase II (KMG-II): from individual species to whole genera.</title>
        <authorList>
            <person name="Goeker M."/>
        </authorList>
    </citation>
    <scope>NUCLEOTIDE SEQUENCE [LARGE SCALE GENOMIC DNA]</scope>
    <source>
        <strain evidence="3 4">DSM 18921</strain>
    </source>
</reference>
<gene>
    <name evidence="3" type="ORF">LX70_02759</name>
</gene>
<dbReference type="OrthoDB" id="8455637at2"/>
<dbReference type="Pfam" id="PF11972">
    <property type="entry name" value="HTH_13"/>
    <property type="match status" value="1"/>
</dbReference>
<sequence>MNKADQPARDTTENPEDRGRGPYDPRAEAADDLWFLPTVDDEAEPDFLLPGPRAAQRPLFDPAEWRAAQDRLSGPLAELAVAFGALDERLRAGPEGWRHRLALMEVADLGWWTGERIGAERLALWLGTRIGATGEDAQALARAGWAVRRLSGGPGPGDGGWERGLGAFLGRVESFGDGATETVSDLAEIMDGAGGLHPVTAAAVLFHAWRMLGEGPAQDTEAAAMAARYGARMARPGQGGALFLPLALTGPGGLRATGAMPERLSRWIAGATQATLAALLHLDRIRDWQAGALSATRDLSGRTPARLIEALSAWPMLSAPMAEELTGASRAAVQRNLDTLTARGLVREVTGQGRYRVWGASV</sequence>
<accession>A0A2S8S518</accession>
<name>A0A2S8S518_9RHOB</name>
<dbReference type="InterPro" id="IPR021068">
    <property type="entry name" value="HTH_DNA-bd"/>
</dbReference>